<dbReference type="HAMAP" id="MF_00460">
    <property type="entry name" value="UPF0125_RnfH"/>
    <property type="match status" value="1"/>
</dbReference>
<dbReference type="InterPro" id="IPR037021">
    <property type="entry name" value="RnfH_sf"/>
</dbReference>
<dbReference type="PANTHER" id="PTHR37483:SF1">
    <property type="entry name" value="UPF0125 PROTEIN RATB"/>
    <property type="match status" value="1"/>
</dbReference>
<dbReference type="Pfam" id="PF03658">
    <property type="entry name" value="Ub-RnfH"/>
    <property type="match status" value="1"/>
</dbReference>
<proteinExistence type="inferred from homology"/>
<dbReference type="PANTHER" id="PTHR37483">
    <property type="entry name" value="UPF0125 PROTEIN RATB"/>
    <property type="match status" value="1"/>
</dbReference>
<dbReference type="Gene3D" id="3.10.20.280">
    <property type="entry name" value="RnfH-like"/>
    <property type="match status" value="1"/>
</dbReference>
<dbReference type="RefSeq" id="WP_011608663.1">
    <property type="nucleotide sequence ID" value="NZ_CP018802.1"/>
</dbReference>
<name>A0A9Q6Z1J6_HISSO</name>
<dbReference type="EMBL" id="CP066558">
    <property type="protein sequence ID" value="QQF82944.1"/>
    <property type="molecule type" value="Genomic_DNA"/>
</dbReference>
<dbReference type="Proteomes" id="UP000595373">
    <property type="component" value="Chromosome"/>
</dbReference>
<dbReference type="SUPFAM" id="SSF54285">
    <property type="entry name" value="MoaD/ThiS"/>
    <property type="match status" value="1"/>
</dbReference>
<dbReference type="AlphaFoldDB" id="A0A9Q6Z1J6"/>
<accession>A0A9Q6Z1J6</accession>
<organism evidence="4 5">
    <name type="scientific">Histophilus somni</name>
    <name type="common">Haemophilus somnus</name>
    <dbReference type="NCBI Taxonomy" id="731"/>
    <lineage>
        <taxon>Bacteria</taxon>
        <taxon>Pseudomonadati</taxon>
        <taxon>Pseudomonadota</taxon>
        <taxon>Gammaproteobacteria</taxon>
        <taxon>Pasteurellales</taxon>
        <taxon>Pasteurellaceae</taxon>
        <taxon>Histophilus</taxon>
    </lineage>
</organism>
<dbReference type="NCBIfam" id="NF002490">
    <property type="entry name" value="PRK01777.1"/>
    <property type="match status" value="1"/>
</dbReference>
<protein>
    <recommendedName>
        <fullName evidence="2">UPF0125 protein JFL49_03295</fullName>
    </recommendedName>
</protein>
<feature type="compositionally biased region" description="Basic and acidic residues" evidence="3">
    <location>
        <begin position="87"/>
        <end position="104"/>
    </location>
</feature>
<dbReference type="InterPro" id="IPR016155">
    <property type="entry name" value="Mopterin_synth/thiamin_S_b"/>
</dbReference>
<comment type="similarity">
    <text evidence="1 2">Belongs to the UPF0125 (RnfH) family.</text>
</comment>
<keyword evidence="5" id="KW-1185">Reference proteome</keyword>
<evidence type="ECO:0000313" key="4">
    <source>
        <dbReference type="EMBL" id="QQF82944.1"/>
    </source>
</evidence>
<evidence type="ECO:0000256" key="2">
    <source>
        <dbReference type="HAMAP-Rule" id="MF_00460"/>
    </source>
</evidence>
<dbReference type="OrthoDB" id="9796575at2"/>
<dbReference type="InterPro" id="IPR005346">
    <property type="entry name" value="RnfH"/>
</dbReference>
<feature type="region of interest" description="Disordered" evidence="3">
    <location>
        <begin position="86"/>
        <end position="110"/>
    </location>
</feature>
<evidence type="ECO:0000256" key="1">
    <source>
        <dbReference type="ARBA" id="ARBA00010645"/>
    </source>
</evidence>
<reference evidence="4 5" key="1">
    <citation type="submission" date="2020-12" db="EMBL/GenBank/DDBJ databases">
        <title>ASc-MMNZ-VFA-070.</title>
        <authorList>
            <person name="Schryvers A."/>
            <person name="Mostafa Nazari M."/>
            <person name="Farshchi Andisi V."/>
            <person name="Timsit E."/>
            <person name="Walter Morck D."/>
        </authorList>
    </citation>
    <scope>NUCLEOTIDE SEQUENCE [LARGE SCALE GENOMIC DNA]</scope>
    <source>
        <strain evidence="4 5">ASc-MMNZ-VFA-070</strain>
    </source>
</reference>
<gene>
    <name evidence="4" type="ORF">JFL49_03295</name>
</gene>
<evidence type="ECO:0000256" key="3">
    <source>
        <dbReference type="SAM" id="MobiDB-lite"/>
    </source>
</evidence>
<sequence length="110" mass="12861">MINIEITYALPHKYYLKKLQVEKGTIIQAAIFQSGILQEFTEIDLRENKVGIFSRPAKLTDIVNEGDRIEIYRPLLADPKEIRRKRAEQQQKELEEKKKAEKFAKKVGTM</sequence>
<evidence type="ECO:0000313" key="5">
    <source>
        <dbReference type="Proteomes" id="UP000595373"/>
    </source>
</evidence>